<dbReference type="Pfam" id="PF13302">
    <property type="entry name" value="Acetyltransf_3"/>
    <property type="match status" value="1"/>
</dbReference>
<dbReference type="InterPro" id="IPR000182">
    <property type="entry name" value="GNAT_dom"/>
</dbReference>
<evidence type="ECO:0000259" key="1">
    <source>
        <dbReference type="PROSITE" id="PS51186"/>
    </source>
</evidence>
<dbReference type="InterPro" id="IPR016181">
    <property type="entry name" value="Acyl_CoA_acyltransferase"/>
</dbReference>
<dbReference type="EMBL" id="JAERRJ010000009">
    <property type="protein sequence ID" value="MBL1077633.1"/>
    <property type="molecule type" value="Genomic_DNA"/>
</dbReference>
<dbReference type="PROSITE" id="PS51186">
    <property type="entry name" value="GNAT"/>
    <property type="match status" value="1"/>
</dbReference>
<dbReference type="Gene3D" id="3.40.630.30">
    <property type="match status" value="1"/>
</dbReference>
<accession>A0ABS1MEL9</accession>
<evidence type="ECO:0000313" key="3">
    <source>
        <dbReference type="Proteomes" id="UP000602198"/>
    </source>
</evidence>
<protein>
    <submittedName>
        <fullName evidence="2">GNAT family N-acetyltransferase</fullName>
    </submittedName>
</protein>
<evidence type="ECO:0000313" key="2">
    <source>
        <dbReference type="EMBL" id="MBL1077633.1"/>
    </source>
</evidence>
<proteinExistence type="predicted"/>
<dbReference type="InterPro" id="IPR051908">
    <property type="entry name" value="Ribosomal_N-acetyltransferase"/>
</dbReference>
<comment type="caution">
    <text evidence="2">The sequence shown here is derived from an EMBL/GenBank/DDBJ whole genome shotgun (WGS) entry which is preliminary data.</text>
</comment>
<name>A0ABS1MEL9_9NOCA</name>
<dbReference type="Proteomes" id="UP000602198">
    <property type="component" value="Unassembled WGS sequence"/>
</dbReference>
<sequence>MEDAQTLTDGTLWLSPPAAPDIDAITARCQEPSLGEWTTMPVPYRRADAEKFVYDIVTPGWASRRPTWALRPAADGPVVGMIGLGTPDVHRDSDAAEIGFWLSSAVRGRGLMTRAVELVCTAGFDPALFGFQRIEWRAFTGNHASAAVARRAGFRYEGLLRGGGLQRGVRRDIWIAGRLATDPSTPARDWPDDV</sequence>
<dbReference type="SUPFAM" id="SSF55729">
    <property type="entry name" value="Acyl-CoA N-acyltransferases (Nat)"/>
    <property type="match status" value="1"/>
</dbReference>
<gene>
    <name evidence="2" type="ORF">JK358_24830</name>
</gene>
<dbReference type="RefSeq" id="WP_201951158.1">
    <property type="nucleotide sequence ID" value="NZ_JAERRJ010000009.1"/>
</dbReference>
<dbReference type="PANTHER" id="PTHR43441">
    <property type="entry name" value="RIBOSOMAL-PROTEIN-SERINE ACETYLTRANSFERASE"/>
    <property type="match status" value="1"/>
</dbReference>
<feature type="domain" description="N-acetyltransferase" evidence="1">
    <location>
        <begin position="20"/>
        <end position="176"/>
    </location>
</feature>
<organism evidence="2 3">
    <name type="scientific">Nocardia acididurans</name>
    <dbReference type="NCBI Taxonomy" id="2802282"/>
    <lineage>
        <taxon>Bacteria</taxon>
        <taxon>Bacillati</taxon>
        <taxon>Actinomycetota</taxon>
        <taxon>Actinomycetes</taxon>
        <taxon>Mycobacteriales</taxon>
        <taxon>Nocardiaceae</taxon>
        <taxon>Nocardia</taxon>
    </lineage>
</organism>
<reference evidence="2 3" key="1">
    <citation type="submission" date="2021-01" db="EMBL/GenBank/DDBJ databases">
        <title>WGS of actinomycetes isolated from Thailand.</title>
        <authorList>
            <person name="Thawai C."/>
        </authorList>
    </citation>
    <scope>NUCLEOTIDE SEQUENCE [LARGE SCALE GENOMIC DNA]</scope>
    <source>
        <strain evidence="2 3">LPG 2</strain>
    </source>
</reference>
<keyword evidence="3" id="KW-1185">Reference proteome</keyword>
<dbReference type="PANTHER" id="PTHR43441:SF10">
    <property type="entry name" value="ACETYLTRANSFERASE"/>
    <property type="match status" value="1"/>
</dbReference>